<dbReference type="AlphaFoldDB" id="A0A1G6LSC3"/>
<sequence length="478" mass="52193">MQDFISIARYQTQLQNGETTCKATVEDYLKKIDASKHLNAFIEVYAAEALQRAVALDQLPAPQGKLHGVIVALKDVICHKDHGLTAASRILEGFTSVFSATAVERLLAEGAIIIGRVNCDEFAMGSTNENSAYGKVLNAADESRIPGGSSGGSAVAVQAGLCMVSLGSDTGGSVRQPADFCGIIGLKPTYGRVSRYGLIAYASSFDQIGIFAKTIPDTALVLEVISGADDYDSTVSQQPVPAYSQLLEQDRSYKIAYFPEALEHESLDPEIGNAIKEKLKDWEAAGHTVTPIRFDLLDYVVPTYYVLTTAEASSNLSRYDGVKYGHRSEESNLAELDDFYKKNRSEGFGKEVKRRILLGNFVLSSGYYDAYFTQAQKVRRILTNNLQLILKEFDFICLPTSPAVAFKIGEKSKDPIAMYIADIYTVMANLTGIPAISLPLFTHPTHQMPFGVQLMAAPFNELSLLSFSNNNSTTESLF</sequence>
<dbReference type="NCBIfam" id="TIGR00132">
    <property type="entry name" value="gatA"/>
    <property type="match status" value="1"/>
</dbReference>
<evidence type="ECO:0000256" key="6">
    <source>
        <dbReference type="ARBA" id="ARBA00022917"/>
    </source>
</evidence>
<dbReference type="RefSeq" id="WP_090389052.1">
    <property type="nucleotide sequence ID" value="NZ_FMZO01000002.1"/>
</dbReference>
<gene>
    <name evidence="7" type="primary">gatA</name>
    <name evidence="9" type="ORF">SAMN04487894_102446</name>
</gene>
<dbReference type="Pfam" id="PF01425">
    <property type="entry name" value="Amidase"/>
    <property type="match status" value="1"/>
</dbReference>
<evidence type="ECO:0000313" key="9">
    <source>
        <dbReference type="EMBL" id="SDC46198.1"/>
    </source>
</evidence>
<keyword evidence="3 7" id="KW-0436">Ligase</keyword>
<feature type="active site" description="Acyl-ester intermediate" evidence="7">
    <location>
        <position position="173"/>
    </location>
</feature>
<feature type="active site" description="Charge relay system" evidence="7">
    <location>
        <position position="74"/>
    </location>
</feature>
<dbReference type="EMBL" id="FMZO01000002">
    <property type="protein sequence ID" value="SDC46198.1"/>
    <property type="molecule type" value="Genomic_DNA"/>
</dbReference>
<evidence type="ECO:0000256" key="5">
    <source>
        <dbReference type="ARBA" id="ARBA00022840"/>
    </source>
</evidence>
<dbReference type="SUPFAM" id="SSF75304">
    <property type="entry name" value="Amidase signature (AS) enzymes"/>
    <property type="match status" value="1"/>
</dbReference>
<organism evidence="9 10">
    <name type="scientific">Niabella drilacis (strain DSM 25811 / CCM 8410 / CCUG 62505 / LMG 26954 / E90)</name>
    <dbReference type="NCBI Taxonomy" id="1285928"/>
    <lineage>
        <taxon>Bacteria</taxon>
        <taxon>Pseudomonadati</taxon>
        <taxon>Bacteroidota</taxon>
        <taxon>Chitinophagia</taxon>
        <taxon>Chitinophagales</taxon>
        <taxon>Chitinophagaceae</taxon>
        <taxon>Niabella</taxon>
    </lineage>
</organism>
<comment type="similarity">
    <text evidence="7">Belongs to the amidase family. GatA subfamily.</text>
</comment>
<dbReference type="InterPro" id="IPR036928">
    <property type="entry name" value="AS_sf"/>
</dbReference>
<evidence type="ECO:0000313" key="10">
    <source>
        <dbReference type="Proteomes" id="UP000198757"/>
    </source>
</evidence>
<reference evidence="10" key="1">
    <citation type="submission" date="2016-10" db="EMBL/GenBank/DDBJ databases">
        <authorList>
            <person name="Varghese N."/>
            <person name="Submissions S."/>
        </authorList>
    </citation>
    <scope>NUCLEOTIDE SEQUENCE [LARGE SCALE GENOMIC DNA]</scope>
    <source>
        <strain evidence="10">DSM 25811 / CCM 8410 / LMG 26954 / E90</strain>
    </source>
</reference>
<dbReference type="InterPro" id="IPR000120">
    <property type="entry name" value="Amidase"/>
</dbReference>
<feature type="domain" description="Amidase" evidence="8">
    <location>
        <begin position="24"/>
        <end position="465"/>
    </location>
</feature>
<name>A0A1G6LSC3_NIADE</name>
<keyword evidence="4 7" id="KW-0547">Nucleotide-binding</keyword>
<dbReference type="GO" id="GO:0006412">
    <property type="term" value="P:translation"/>
    <property type="evidence" value="ECO:0007669"/>
    <property type="project" value="UniProtKB-UniRule"/>
</dbReference>
<dbReference type="InterPro" id="IPR004412">
    <property type="entry name" value="GatA"/>
</dbReference>
<keyword evidence="9" id="KW-0808">Transferase</keyword>
<evidence type="ECO:0000256" key="3">
    <source>
        <dbReference type="ARBA" id="ARBA00022598"/>
    </source>
</evidence>
<dbReference type="InterPro" id="IPR023631">
    <property type="entry name" value="Amidase_dom"/>
</dbReference>
<dbReference type="PANTHER" id="PTHR11895">
    <property type="entry name" value="TRANSAMIDASE"/>
    <property type="match status" value="1"/>
</dbReference>
<keyword evidence="5 7" id="KW-0067">ATP-binding</keyword>
<evidence type="ECO:0000256" key="7">
    <source>
        <dbReference type="HAMAP-Rule" id="MF_00120"/>
    </source>
</evidence>
<evidence type="ECO:0000256" key="2">
    <source>
        <dbReference type="ARBA" id="ARBA00014428"/>
    </source>
</evidence>
<evidence type="ECO:0000256" key="4">
    <source>
        <dbReference type="ARBA" id="ARBA00022741"/>
    </source>
</evidence>
<comment type="subunit">
    <text evidence="1 7">Heterotrimer of A, B and C subunits.</text>
</comment>
<comment type="catalytic activity">
    <reaction evidence="7">
        <text>L-glutamyl-tRNA(Gln) + L-glutamine + ATP + H2O = L-glutaminyl-tRNA(Gln) + L-glutamate + ADP + phosphate + H(+)</text>
        <dbReference type="Rhea" id="RHEA:17521"/>
        <dbReference type="Rhea" id="RHEA-COMP:9681"/>
        <dbReference type="Rhea" id="RHEA-COMP:9684"/>
        <dbReference type="ChEBI" id="CHEBI:15377"/>
        <dbReference type="ChEBI" id="CHEBI:15378"/>
        <dbReference type="ChEBI" id="CHEBI:29985"/>
        <dbReference type="ChEBI" id="CHEBI:30616"/>
        <dbReference type="ChEBI" id="CHEBI:43474"/>
        <dbReference type="ChEBI" id="CHEBI:58359"/>
        <dbReference type="ChEBI" id="CHEBI:78520"/>
        <dbReference type="ChEBI" id="CHEBI:78521"/>
        <dbReference type="ChEBI" id="CHEBI:456216"/>
        <dbReference type="EC" id="6.3.5.7"/>
    </reaction>
</comment>
<dbReference type="STRING" id="1285928.SAMN04487894_102446"/>
<dbReference type="GO" id="GO:0050567">
    <property type="term" value="F:glutaminyl-tRNA synthase (glutamine-hydrolyzing) activity"/>
    <property type="evidence" value="ECO:0007669"/>
    <property type="project" value="UniProtKB-UniRule"/>
</dbReference>
<evidence type="ECO:0000259" key="8">
    <source>
        <dbReference type="Pfam" id="PF01425"/>
    </source>
</evidence>
<proteinExistence type="inferred from homology"/>
<keyword evidence="10" id="KW-1185">Reference proteome</keyword>
<accession>A0A1G6LSC3</accession>
<feature type="active site" description="Charge relay system" evidence="7">
    <location>
        <position position="149"/>
    </location>
</feature>
<comment type="function">
    <text evidence="7">Allows the formation of correctly charged Gln-tRNA(Gln) through the transamidation of misacylated Glu-tRNA(Gln) in organisms which lack glutaminyl-tRNA synthetase. The reaction takes place in the presence of glutamine and ATP through an activated gamma-phospho-Glu-tRNA(Gln).</text>
</comment>
<dbReference type="GO" id="GO:0005524">
    <property type="term" value="F:ATP binding"/>
    <property type="evidence" value="ECO:0007669"/>
    <property type="project" value="UniProtKB-KW"/>
</dbReference>
<dbReference type="EC" id="6.3.5.7" evidence="7"/>
<protein>
    <recommendedName>
        <fullName evidence="2 7">Glutamyl-tRNA(Gln) amidotransferase subunit A</fullName>
        <shortName evidence="7">Glu-ADT subunit A</shortName>
        <ecNumber evidence="7">6.3.5.7</ecNumber>
    </recommendedName>
</protein>
<dbReference type="HAMAP" id="MF_00120">
    <property type="entry name" value="GatA"/>
    <property type="match status" value="1"/>
</dbReference>
<dbReference type="PANTHER" id="PTHR11895:SF7">
    <property type="entry name" value="GLUTAMYL-TRNA(GLN) AMIDOTRANSFERASE SUBUNIT A, MITOCHONDRIAL"/>
    <property type="match status" value="1"/>
</dbReference>
<evidence type="ECO:0000256" key="1">
    <source>
        <dbReference type="ARBA" id="ARBA00011123"/>
    </source>
</evidence>
<dbReference type="Gene3D" id="3.90.1300.10">
    <property type="entry name" value="Amidase signature (AS) domain"/>
    <property type="match status" value="1"/>
</dbReference>
<dbReference type="Proteomes" id="UP000198757">
    <property type="component" value="Unassembled WGS sequence"/>
</dbReference>
<dbReference type="GO" id="GO:0016740">
    <property type="term" value="F:transferase activity"/>
    <property type="evidence" value="ECO:0007669"/>
    <property type="project" value="UniProtKB-KW"/>
</dbReference>
<dbReference type="GO" id="GO:0030956">
    <property type="term" value="C:glutamyl-tRNA(Gln) amidotransferase complex"/>
    <property type="evidence" value="ECO:0007669"/>
    <property type="project" value="InterPro"/>
</dbReference>
<dbReference type="OrthoDB" id="9811471at2"/>
<keyword evidence="6 7" id="KW-0648">Protein biosynthesis</keyword>